<organism evidence="7 8">
    <name type="scientific">Oceanihabitans sediminis</name>
    <dbReference type="NCBI Taxonomy" id="1812012"/>
    <lineage>
        <taxon>Bacteria</taxon>
        <taxon>Pseudomonadati</taxon>
        <taxon>Bacteroidota</taxon>
        <taxon>Flavobacteriia</taxon>
        <taxon>Flavobacteriales</taxon>
        <taxon>Flavobacteriaceae</taxon>
        <taxon>Oceanihabitans</taxon>
    </lineage>
</organism>
<keyword evidence="7" id="KW-0808">Transferase</keyword>
<evidence type="ECO:0000256" key="1">
    <source>
        <dbReference type="SAM" id="Coils"/>
    </source>
</evidence>
<dbReference type="Proteomes" id="UP000252249">
    <property type="component" value="Unassembled WGS sequence"/>
</dbReference>
<dbReference type="Pfam" id="PF07695">
    <property type="entry name" value="7TMR-DISM_7TM"/>
    <property type="match status" value="1"/>
</dbReference>
<dbReference type="Gene3D" id="3.30.565.10">
    <property type="entry name" value="Histidine kinase-like ATPase, C-terminal domain"/>
    <property type="match status" value="1"/>
</dbReference>
<dbReference type="Pfam" id="PF06580">
    <property type="entry name" value="His_kinase"/>
    <property type="match status" value="1"/>
</dbReference>
<evidence type="ECO:0000313" key="8">
    <source>
        <dbReference type="Proteomes" id="UP000252249"/>
    </source>
</evidence>
<dbReference type="GO" id="GO:0016020">
    <property type="term" value="C:membrane"/>
    <property type="evidence" value="ECO:0007669"/>
    <property type="project" value="InterPro"/>
</dbReference>
<dbReference type="AlphaFoldDB" id="A0A368P6F9"/>
<dbReference type="InterPro" id="IPR036890">
    <property type="entry name" value="HATPase_C_sf"/>
</dbReference>
<dbReference type="PANTHER" id="PTHR34220:SF7">
    <property type="entry name" value="SENSOR HISTIDINE KINASE YPDA"/>
    <property type="match status" value="1"/>
</dbReference>
<name>A0A368P6F9_9FLAO</name>
<feature type="transmembrane region" description="Helical" evidence="2">
    <location>
        <begin position="181"/>
        <end position="204"/>
    </location>
</feature>
<keyword evidence="2" id="KW-1133">Transmembrane helix</keyword>
<feature type="transmembrane region" description="Helical" evidence="2">
    <location>
        <begin position="211"/>
        <end position="233"/>
    </location>
</feature>
<dbReference type="PANTHER" id="PTHR34220">
    <property type="entry name" value="SENSOR HISTIDINE KINASE YPDA"/>
    <property type="match status" value="1"/>
</dbReference>
<evidence type="ECO:0000256" key="2">
    <source>
        <dbReference type="SAM" id="Phobius"/>
    </source>
</evidence>
<dbReference type="InterPro" id="IPR050640">
    <property type="entry name" value="Bact_2-comp_sensor_kinase"/>
</dbReference>
<dbReference type="EMBL" id="QPIG01000001">
    <property type="protein sequence ID" value="RCU57880.1"/>
    <property type="molecule type" value="Genomic_DNA"/>
</dbReference>
<dbReference type="OrthoDB" id="6190788at2"/>
<dbReference type="InterPro" id="IPR011622">
    <property type="entry name" value="7TMR_DISM_rcpt_extracell_dom2"/>
</dbReference>
<feature type="signal peptide" evidence="3">
    <location>
        <begin position="1"/>
        <end position="20"/>
    </location>
</feature>
<feature type="transmembrane region" description="Helical" evidence="2">
    <location>
        <begin position="283"/>
        <end position="303"/>
    </location>
</feature>
<feature type="transmembrane region" description="Helical" evidence="2">
    <location>
        <begin position="341"/>
        <end position="362"/>
    </location>
</feature>
<proteinExistence type="predicted"/>
<feature type="domain" description="Signal transduction histidine kinase internal region" evidence="4">
    <location>
        <begin position="473"/>
        <end position="551"/>
    </location>
</feature>
<dbReference type="GO" id="GO:0000155">
    <property type="term" value="F:phosphorelay sensor kinase activity"/>
    <property type="evidence" value="ECO:0007669"/>
    <property type="project" value="InterPro"/>
</dbReference>
<keyword evidence="2" id="KW-0812">Transmembrane</keyword>
<feature type="coiled-coil region" evidence="1">
    <location>
        <begin position="408"/>
        <end position="438"/>
    </location>
</feature>
<accession>A0A368P6F9</accession>
<feature type="domain" description="7TM-DISM receptor extracellular" evidence="6">
    <location>
        <begin position="48"/>
        <end position="152"/>
    </location>
</feature>
<evidence type="ECO:0000259" key="4">
    <source>
        <dbReference type="Pfam" id="PF06580"/>
    </source>
</evidence>
<comment type="caution">
    <text evidence="7">The sequence shown here is derived from an EMBL/GenBank/DDBJ whole genome shotgun (WGS) entry which is preliminary data.</text>
</comment>
<keyword evidence="2" id="KW-0472">Membrane</keyword>
<keyword evidence="7" id="KW-0418">Kinase</keyword>
<evidence type="ECO:0000256" key="3">
    <source>
        <dbReference type="SAM" id="SignalP"/>
    </source>
</evidence>
<dbReference type="Pfam" id="PF07696">
    <property type="entry name" value="7TMR-DISMED2"/>
    <property type="match status" value="1"/>
</dbReference>
<keyword evidence="1" id="KW-0175">Coiled coil</keyword>
<feature type="transmembrane region" description="Helical" evidence="2">
    <location>
        <begin position="382"/>
        <end position="400"/>
    </location>
</feature>
<protein>
    <submittedName>
        <fullName evidence="7">Histidine kinase</fullName>
    </submittedName>
</protein>
<dbReference type="InterPro" id="IPR010559">
    <property type="entry name" value="Sig_transdc_His_kin_internal"/>
</dbReference>
<reference evidence="7 8" key="1">
    <citation type="submission" date="2018-07" db="EMBL/GenBank/DDBJ databases">
        <title>Oceanihabitans testaceum sp. nov., isolated from marine sediment.</title>
        <authorList>
            <person name="Li C.-M."/>
        </authorList>
    </citation>
    <scope>NUCLEOTIDE SEQUENCE [LARGE SCALE GENOMIC DNA]</scope>
    <source>
        <strain evidence="7 8">S9-10</strain>
    </source>
</reference>
<evidence type="ECO:0000259" key="6">
    <source>
        <dbReference type="Pfam" id="PF07696"/>
    </source>
</evidence>
<dbReference type="InterPro" id="IPR011623">
    <property type="entry name" value="7TMR_DISM_rcpt_extracell_dom1"/>
</dbReference>
<feature type="transmembrane region" description="Helical" evidence="2">
    <location>
        <begin position="315"/>
        <end position="334"/>
    </location>
</feature>
<feature type="domain" description="7TM-DISM receptor extracellular" evidence="5">
    <location>
        <begin position="185"/>
        <end position="400"/>
    </location>
</feature>
<feature type="transmembrane region" description="Helical" evidence="2">
    <location>
        <begin position="253"/>
        <end position="271"/>
    </location>
</feature>
<dbReference type="Gene3D" id="2.60.40.2380">
    <property type="match status" value="1"/>
</dbReference>
<sequence>MKTNVLIFCLFIFGLTSLNGQIVADSIPYKLELLANENVKVLRADKETSFENIRQKTSWLSYDSLYKPELDTSIWLQFIIENTSQKPTEIYLYSLEDYITVYVENDRSFKELKNGVLVPLSERANKSEHFFTPLGIGPQEKSIVYIKLETNSGKAIGSPVIYSERGYWEFSRNLYKEEESAIGFLYLYIVSLITIFVFTLVFWIRLSEKLYFYYLGYLFFQLVYGFLVLKGTMSPFGDFINEAPVLVNNLMEPVQFIFIGFYVFFIQQLLVVKKYDKLLERILYYLGLFCFLYAITNFVFSHLLLDAKYMEQMFLLVRFVILPINFILIIWIIYKVKHPLLIYFIVGQTFFFVGAILSTYLSINNVHLIPGHIFNFTESLNIVFQVGLLAEVYCFSLALGKNVFLLQKEKEEINVELIKQLKENQEIQERMNRKLDKKVSQKSYELLQLYSEIEKEREQKTKDDFNKKLKETEMIALRSQMNPHFIFNSMNAIKSLIMTSRNEDAITYLDDFSSLLRSILYNSNLKKITVEEELEILELYLSLEQSRMGKEFVYFIEVASKEALSQYSIPPLLLQPIVENAIWHGLQPSLKSLKKLTITFDTTENLKIIIEDNGVGREASAKKKKLHTSKGTSIVHDRLKWYNFLNDYKIYLTITDLVEVDGSSLGTRITLTYDH</sequence>
<keyword evidence="8" id="KW-1185">Reference proteome</keyword>
<keyword evidence="3" id="KW-0732">Signal</keyword>
<dbReference type="RefSeq" id="WP_072348688.1">
    <property type="nucleotide sequence ID" value="NZ_JBLWTE010000004.1"/>
</dbReference>
<evidence type="ECO:0000259" key="5">
    <source>
        <dbReference type="Pfam" id="PF07695"/>
    </source>
</evidence>
<feature type="chain" id="PRO_5016826918" evidence="3">
    <location>
        <begin position="21"/>
        <end position="675"/>
    </location>
</feature>
<gene>
    <name evidence="7" type="ORF">DU428_00355</name>
</gene>
<evidence type="ECO:0000313" key="7">
    <source>
        <dbReference type="EMBL" id="RCU57880.1"/>
    </source>
</evidence>